<organism evidence="2 3">
    <name type="scientific">Pan troglodytes</name>
    <name type="common">Chimpanzee</name>
    <dbReference type="NCBI Taxonomy" id="9598"/>
    <lineage>
        <taxon>Eukaryota</taxon>
        <taxon>Metazoa</taxon>
        <taxon>Chordata</taxon>
        <taxon>Craniata</taxon>
        <taxon>Vertebrata</taxon>
        <taxon>Euteleostomi</taxon>
        <taxon>Mammalia</taxon>
        <taxon>Eutheria</taxon>
        <taxon>Euarchontoglires</taxon>
        <taxon>Primates</taxon>
        <taxon>Haplorrhini</taxon>
        <taxon>Catarrhini</taxon>
        <taxon>Hominidae</taxon>
        <taxon>Pan</taxon>
    </lineage>
</organism>
<gene>
    <name evidence="2" type="ORF">CK820_G0053516</name>
</gene>
<dbReference type="Proteomes" id="UP000236370">
    <property type="component" value="Unassembled WGS sequence"/>
</dbReference>
<sequence>TRAAPRQFSAQRQGLAVSPRLECNGVIIAHFSLQLLGSSDPPTSASPVAGTTGICHHARLLRAAILNWEPGKTSLWRWQVIKTEDVEKNLPVKGKRQVLLCSGTITHLRDVDRAATVSGRFLAPQQQDPKSSGGCAALLGADLPWSAPPLERAGAQGAHSPLGPRDRLRLRLGVSKGTCAAPWGGGGPKVSGQCRAADGGRGATGPGGAPRAGVPGPLQPWRGWSQGGSGRGSDPKSRPQAAARSSSLPEGRPRRMGSRARRAQSPWGGEQECSCEPRRALPPAQPSIAGPLLSHRRTGSSLPASAEPWPRNCLKARPLHLPTSGPASSPVAKIAGLYNDSEPPRKTMRRGVLMTLLQQSAMTLPLWIGKPGDKPPPLCGAIPASGDYVARPGDKPQEDYSILFEDTSYADGYSPHLSVAQRYLVASKEPKKK</sequence>
<comment type="caution">
    <text evidence="2">The sequence shown here is derived from an EMBL/GenBank/DDBJ whole genome shotgun (WGS) entry which is preliminary data.</text>
</comment>
<feature type="non-terminal residue" evidence="2">
    <location>
        <position position="1"/>
    </location>
</feature>
<name>A0A2J8IT06_PANTR</name>
<reference evidence="2 3" key="1">
    <citation type="submission" date="2017-12" db="EMBL/GenBank/DDBJ databases">
        <title>High-resolution comparative analysis of great ape genomes.</title>
        <authorList>
            <person name="Pollen A."/>
            <person name="Hastie A."/>
            <person name="Hormozdiari F."/>
            <person name="Dougherty M."/>
            <person name="Liu R."/>
            <person name="Chaisson M."/>
            <person name="Hoppe E."/>
            <person name="Hill C."/>
            <person name="Pang A."/>
            <person name="Hillier L."/>
            <person name="Baker C."/>
            <person name="Armstrong J."/>
            <person name="Shendure J."/>
            <person name="Paten B."/>
            <person name="Wilson R."/>
            <person name="Chao H."/>
            <person name="Schneider V."/>
            <person name="Ventura M."/>
            <person name="Kronenberg Z."/>
            <person name="Murali S."/>
            <person name="Gordon D."/>
            <person name="Cantsilieris S."/>
            <person name="Munson K."/>
            <person name="Nelson B."/>
            <person name="Raja A."/>
            <person name="Underwood J."/>
            <person name="Diekhans M."/>
            <person name="Fiddes I."/>
            <person name="Haussler D."/>
            <person name="Eichler E."/>
        </authorList>
    </citation>
    <scope>NUCLEOTIDE SEQUENCE [LARGE SCALE GENOMIC DNA]</scope>
    <source>
        <strain evidence="2">Yerkes chimp pedigree #C0471</strain>
    </source>
</reference>
<protein>
    <submittedName>
        <fullName evidence="2">T0189646 isoform 1</fullName>
    </submittedName>
</protein>
<dbReference type="AlphaFoldDB" id="A0A2J8IT06"/>
<evidence type="ECO:0000313" key="2">
    <source>
        <dbReference type="EMBL" id="PNI13655.1"/>
    </source>
</evidence>
<accession>A0A2J8IT06</accession>
<evidence type="ECO:0000313" key="3">
    <source>
        <dbReference type="Proteomes" id="UP000236370"/>
    </source>
</evidence>
<dbReference type="Gene3D" id="2.30.30.140">
    <property type="match status" value="1"/>
</dbReference>
<dbReference type="PANTHER" id="PTHR21539">
    <property type="entry name" value="SAGA-ASSOCIATED FACTOR 29"/>
    <property type="match status" value="1"/>
</dbReference>
<dbReference type="PRINTS" id="PR02045">
    <property type="entry name" value="F138DOMAIN"/>
</dbReference>
<dbReference type="GO" id="GO:0000124">
    <property type="term" value="C:SAGA complex"/>
    <property type="evidence" value="ECO:0007669"/>
    <property type="project" value="InterPro"/>
</dbReference>
<dbReference type="PANTHER" id="PTHR21539:SF0">
    <property type="entry name" value="SAGA-ASSOCIATED FACTOR 29"/>
    <property type="match status" value="1"/>
</dbReference>
<evidence type="ECO:0000256" key="1">
    <source>
        <dbReference type="SAM" id="MobiDB-lite"/>
    </source>
</evidence>
<proteinExistence type="predicted"/>
<dbReference type="InterPro" id="IPR037802">
    <property type="entry name" value="SGF29"/>
</dbReference>
<dbReference type="EMBL" id="NBAG03000604">
    <property type="protein sequence ID" value="PNI13655.1"/>
    <property type="molecule type" value="Genomic_DNA"/>
</dbReference>
<feature type="region of interest" description="Disordered" evidence="1">
    <location>
        <begin position="179"/>
        <end position="310"/>
    </location>
</feature>
<feature type="compositionally biased region" description="Low complexity" evidence="1">
    <location>
        <begin position="211"/>
        <end position="224"/>
    </location>
</feature>
<feature type="compositionally biased region" description="Gly residues" evidence="1">
    <location>
        <begin position="199"/>
        <end position="210"/>
    </location>
</feature>